<evidence type="ECO:0000259" key="13">
    <source>
        <dbReference type="Pfam" id="PF13721"/>
    </source>
</evidence>
<dbReference type="Pfam" id="PF21760">
    <property type="entry name" value="SecD_1st"/>
    <property type="match status" value="1"/>
</dbReference>
<dbReference type="Gene3D" id="3.30.1360.200">
    <property type="match status" value="1"/>
</dbReference>
<protein>
    <recommendedName>
        <fullName evidence="10 11">Protein translocase subunit SecD</fullName>
    </recommendedName>
</protein>
<keyword evidence="2 11" id="KW-0813">Transport</keyword>
<keyword evidence="5 11" id="KW-0653">Protein transport</keyword>
<feature type="domain" description="SecD export protein N-terminal TM" evidence="13">
    <location>
        <begin position="1"/>
        <end position="103"/>
    </location>
</feature>
<dbReference type="AlphaFoldDB" id="A0A6S6T1A7"/>
<feature type="transmembrane region" description="Helical" evidence="11">
    <location>
        <begin position="509"/>
        <end position="530"/>
    </location>
</feature>
<evidence type="ECO:0000256" key="8">
    <source>
        <dbReference type="ARBA" id="ARBA00023136"/>
    </source>
</evidence>
<keyword evidence="7 11" id="KW-0811">Translocation</keyword>
<gene>
    <name evidence="11" type="primary">secD</name>
    <name evidence="16" type="ORF">HELGO_WM12810</name>
</gene>
<dbReference type="Pfam" id="PF13721">
    <property type="entry name" value="SecD-TM1"/>
    <property type="match status" value="1"/>
</dbReference>
<evidence type="ECO:0000256" key="1">
    <source>
        <dbReference type="ARBA" id="ARBA00004651"/>
    </source>
</evidence>
<feature type="transmembrane region" description="Helical" evidence="11">
    <location>
        <begin position="582"/>
        <end position="610"/>
    </location>
</feature>
<keyword evidence="4 11" id="KW-0812">Transmembrane</keyword>
<dbReference type="InterPro" id="IPR054384">
    <property type="entry name" value="SecDF_P1_head"/>
</dbReference>
<evidence type="ECO:0000313" key="16">
    <source>
        <dbReference type="EMBL" id="CAA6808625.1"/>
    </source>
</evidence>
<dbReference type="FunFam" id="1.20.1640.10:FF:000004">
    <property type="entry name" value="Protein translocase subunit SecD"/>
    <property type="match status" value="1"/>
</dbReference>
<dbReference type="Pfam" id="PF02355">
    <property type="entry name" value="SecD_SecF_C"/>
    <property type="match status" value="1"/>
</dbReference>
<dbReference type="GO" id="GO:0043952">
    <property type="term" value="P:protein transport by the Sec complex"/>
    <property type="evidence" value="ECO:0007669"/>
    <property type="project" value="UniProtKB-UniRule"/>
</dbReference>
<evidence type="ECO:0000256" key="7">
    <source>
        <dbReference type="ARBA" id="ARBA00023010"/>
    </source>
</evidence>
<dbReference type="GO" id="GO:0005886">
    <property type="term" value="C:plasma membrane"/>
    <property type="evidence" value="ECO:0007669"/>
    <property type="project" value="UniProtKB-SubCell"/>
</dbReference>
<evidence type="ECO:0000256" key="6">
    <source>
        <dbReference type="ARBA" id="ARBA00022989"/>
    </source>
</evidence>
<evidence type="ECO:0000259" key="12">
    <source>
        <dbReference type="Pfam" id="PF02355"/>
    </source>
</evidence>
<dbReference type="HAMAP" id="MF_01463_B">
    <property type="entry name" value="SecD_B"/>
    <property type="match status" value="1"/>
</dbReference>
<accession>A0A6S6T1A7</accession>
<dbReference type="NCBIfam" id="TIGR00916">
    <property type="entry name" value="2A0604s01"/>
    <property type="match status" value="1"/>
</dbReference>
<dbReference type="PANTHER" id="PTHR30081">
    <property type="entry name" value="PROTEIN-EXPORT MEMBRANE PROTEIN SEC"/>
    <property type="match status" value="1"/>
</dbReference>
<evidence type="ECO:0000259" key="15">
    <source>
        <dbReference type="Pfam" id="PF22599"/>
    </source>
</evidence>
<dbReference type="InterPro" id="IPR048631">
    <property type="entry name" value="SecD_1st"/>
</dbReference>
<feature type="transmembrane region" description="Helical" evidence="11">
    <location>
        <begin position="458"/>
        <end position="478"/>
    </location>
</feature>
<dbReference type="InterPro" id="IPR027398">
    <property type="entry name" value="SecD-TM"/>
</dbReference>
<dbReference type="Pfam" id="PF07549">
    <property type="entry name" value="Sec_GG"/>
    <property type="match status" value="1"/>
</dbReference>
<dbReference type="InterPro" id="IPR048634">
    <property type="entry name" value="SecD_SecF_C"/>
</dbReference>
<sequence length="620" mass="67258">MNRYPLWKYLIIGLVALVGLIYASPILFPSDHAVQVSPAGKNTLTEATVKTIETRLAEEGLAIKKMETAEDQLLIRFAGSETQLKASKVIREAIGEEDYITALNLAPTTPAWLRSLNAKPMYMGLDLRGGVHFLMEVDMDTAIKKAMNNYKDAIRDVLIKKKIRYLGVSVKDQHLEVKFKDAESAESGQRAIAKMATGELDFSTQETAKGVTLIASLKESTLVEKKRFALQQNITTLRNRVNELGVSEPVIQQQGLERIIVQLPGIQDTGRAKQILGATATLEFRKVDVTSSAVDAARSGQIPRGTKLFQDADGNPVLLRREVIIAGEQVTSAAAGFDAQSNSPSVNLRLDGKGSKRMFEFTTANVQQFMGVVYIETKIRTENVDGELVRKKVEKKKVINQAQIREPFGKSFQITGLDSPAEAHNLALLLRAGALAAPVYIVEERTVGPSLGQANIDAGFKSVVLGFVLVLIFMAVYYKVFGLVANLALALNLVLIVAVLSMLQATLTLPGIAGIVLTVGMAVDANVLIYERIREEIRNGLSPQAAINSGYGKALSTIADANITTLIAAVVLYAFGTGPIKGFAIVLAIGIMSSMFTSIMGTRSIINLIYGNRKVSKLHI</sequence>
<dbReference type="FunFam" id="3.30.70.3400:FF:000003">
    <property type="entry name" value="Preprotein translocase subunit SecD"/>
    <property type="match status" value="1"/>
</dbReference>
<comment type="subcellular location">
    <subcellularLocation>
        <location evidence="1 11">Cell membrane</location>
        <topology evidence="1 11">Multi-pass membrane protein</topology>
    </subcellularLocation>
</comment>
<dbReference type="EMBL" id="CACVAY010000037">
    <property type="protein sequence ID" value="CAA6808625.1"/>
    <property type="molecule type" value="Genomic_DNA"/>
</dbReference>
<dbReference type="GO" id="GO:0015450">
    <property type="term" value="F:protein-transporting ATPase activity"/>
    <property type="evidence" value="ECO:0007669"/>
    <property type="project" value="InterPro"/>
</dbReference>
<dbReference type="SUPFAM" id="SSF82866">
    <property type="entry name" value="Multidrug efflux transporter AcrB transmembrane domain"/>
    <property type="match status" value="1"/>
</dbReference>
<keyword evidence="6 11" id="KW-1133">Transmembrane helix</keyword>
<comment type="function">
    <text evidence="11">Part of the Sec protein translocase complex. Interacts with the SecYEG preprotein conducting channel. SecDF uses the proton motive force (PMF) to complete protein translocation after the ATP-dependent function of SecA.</text>
</comment>
<dbReference type="Pfam" id="PF22599">
    <property type="entry name" value="SecDF_P1_head"/>
    <property type="match status" value="1"/>
</dbReference>
<evidence type="ECO:0000256" key="4">
    <source>
        <dbReference type="ARBA" id="ARBA00022692"/>
    </source>
</evidence>
<evidence type="ECO:0000256" key="5">
    <source>
        <dbReference type="ARBA" id="ARBA00022927"/>
    </source>
</evidence>
<dbReference type="InterPro" id="IPR055344">
    <property type="entry name" value="SecD_SecF_C_bact"/>
</dbReference>
<dbReference type="InterPro" id="IPR022813">
    <property type="entry name" value="SecD/SecF_arch_bac"/>
</dbReference>
<dbReference type="InterPro" id="IPR001036">
    <property type="entry name" value="Acrflvin-R"/>
</dbReference>
<feature type="domain" description="Protein translocase subunit SecDF P1" evidence="14">
    <location>
        <begin position="230"/>
        <end position="288"/>
    </location>
</feature>
<feature type="domain" description="SecDF P1 head subdomain" evidence="15">
    <location>
        <begin position="308"/>
        <end position="437"/>
    </location>
</feature>
<comment type="caution">
    <text evidence="11">Lacks conserved residue(s) required for the propagation of feature annotation.</text>
</comment>
<dbReference type="FunFam" id="3.30.1360.200:FF:000001">
    <property type="entry name" value="Protein translocase subunit SecD"/>
    <property type="match status" value="1"/>
</dbReference>
<dbReference type="InterPro" id="IPR005791">
    <property type="entry name" value="SecD"/>
</dbReference>
<proteinExistence type="inferred from homology"/>
<dbReference type="GO" id="GO:0006605">
    <property type="term" value="P:protein targeting"/>
    <property type="evidence" value="ECO:0007669"/>
    <property type="project" value="UniProtKB-UniRule"/>
</dbReference>
<feature type="domain" description="Protein export membrane protein SecD/SecF C-terminal" evidence="12">
    <location>
        <begin position="441"/>
        <end position="606"/>
    </location>
</feature>
<evidence type="ECO:0000256" key="3">
    <source>
        <dbReference type="ARBA" id="ARBA00022475"/>
    </source>
</evidence>
<evidence type="ECO:0000259" key="14">
    <source>
        <dbReference type="Pfam" id="PF21760"/>
    </source>
</evidence>
<comment type="subunit">
    <text evidence="11">Forms a complex with SecF. Part of the essential Sec protein translocation apparatus which comprises SecA, SecYEG and auxiliary proteins SecDF-YajC and YidC.</text>
</comment>
<dbReference type="PRINTS" id="PR00702">
    <property type="entry name" value="ACRIFLAVINRP"/>
</dbReference>
<keyword evidence="8 11" id="KW-0472">Membrane</keyword>
<evidence type="ECO:0000256" key="9">
    <source>
        <dbReference type="ARBA" id="ARBA00060774"/>
    </source>
</evidence>
<feature type="transmembrane region" description="Helical" evidence="11">
    <location>
        <begin position="483"/>
        <end position="503"/>
    </location>
</feature>
<dbReference type="InterPro" id="IPR022646">
    <property type="entry name" value="SecD/SecF_CS"/>
</dbReference>
<comment type="similarity">
    <text evidence="9 11">Belongs to the SecD/SecF family. SecD subfamily.</text>
</comment>
<evidence type="ECO:0000256" key="11">
    <source>
        <dbReference type="HAMAP-Rule" id="MF_01463"/>
    </source>
</evidence>
<evidence type="ECO:0000256" key="2">
    <source>
        <dbReference type="ARBA" id="ARBA00022448"/>
    </source>
</evidence>
<reference evidence="16" key="1">
    <citation type="submission" date="2020-01" db="EMBL/GenBank/DDBJ databases">
        <authorList>
            <person name="Meier V. D."/>
            <person name="Meier V D."/>
        </authorList>
    </citation>
    <scope>NUCLEOTIDE SEQUENCE</scope>
    <source>
        <strain evidence="16">HLG_WM_MAG_07</strain>
    </source>
</reference>
<organism evidence="16">
    <name type="scientific">uncultured Thiotrichaceae bacterium</name>
    <dbReference type="NCBI Taxonomy" id="298394"/>
    <lineage>
        <taxon>Bacteria</taxon>
        <taxon>Pseudomonadati</taxon>
        <taxon>Pseudomonadota</taxon>
        <taxon>Gammaproteobacteria</taxon>
        <taxon>Thiotrichales</taxon>
        <taxon>Thiotrichaceae</taxon>
        <taxon>environmental samples</taxon>
    </lineage>
</organism>
<dbReference type="PANTHER" id="PTHR30081:SF1">
    <property type="entry name" value="PROTEIN TRANSLOCASE SUBUNIT SECD"/>
    <property type="match status" value="1"/>
</dbReference>
<evidence type="ECO:0000256" key="10">
    <source>
        <dbReference type="ARBA" id="ARBA00068220"/>
    </source>
</evidence>
<dbReference type="NCBIfam" id="TIGR01129">
    <property type="entry name" value="secD"/>
    <property type="match status" value="1"/>
</dbReference>
<name>A0A6S6T1A7_9GAMM</name>
<keyword evidence="3 11" id="KW-1003">Cell membrane</keyword>
<feature type="transmembrane region" description="Helical" evidence="11">
    <location>
        <begin position="551"/>
        <end position="576"/>
    </location>
</feature>
<dbReference type="GO" id="GO:0065002">
    <property type="term" value="P:intracellular protein transmembrane transport"/>
    <property type="evidence" value="ECO:0007669"/>
    <property type="project" value="UniProtKB-UniRule"/>
</dbReference>
<dbReference type="Gene3D" id="3.30.70.3400">
    <property type="match status" value="2"/>
</dbReference>
<dbReference type="Gene3D" id="1.20.1640.10">
    <property type="entry name" value="Multidrug efflux transporter AcrB transmembrane domain"/>
    <property type="match status" value="1"/>
</dbReference>